<evidence type="ECO:0008006" key="3">
    <source>
        <dbReference type="Google" id="ProtNLM"/>
    </source>
</evidence>
<keyword evidence="2" id="KW-1185">Reference proteome</keyword>
<name>A0A1G6KL29_NIADE</name>
<evidence type="ECO:0000313" key="2">
    <source>
        <dbReference type="Proteomes" id="UP000198757"/>
    </source>
</evidence>
<accession>A0A1G6KL29</accession>
<organism evidence="1 2">
    <name type="scientific">Niabella drilacis (strain DSM 25811 / CCM 8410 / CCUG 62505 / LMG 26954 / E90)</name>
    <dbReference type="NCBI Taxonomy" id="1285928"/>
    <lineage>
        <taxon>Bacteria</taxon>
        <taxon>Pseudomonadati</taxon>
        <taxon>Bacteroidota</taxon>
        <taxon>Chitinophagia</taxon>
        <taxon>Chitinophagales</taxon>
        <taxon>Chitinophagaceae</taxon>
        <taxon>Niabella</taxon>
    </lineage>
</organism>
<dbReference type="STRING" id="1285928.SAMN04487894_10216"/>
<reference evidence="2" key="1">
    <citation type="submission" date="2016-10" db="EMBL/GenBank/DDBJ databases">
        <authorList>
            <person name="Varghese N."/>
            <person name="Submissions S."/>
        </authorList>
    </citation>
    <scope>NUCLEOTIDE SEQUENCE [LARGE SCALE GENOMIC DNA]</scope>
    <source>
        <strain evidence="2">DSM 25811 / CCM 8410 / LMG 26954 / E90</strain>
    </source>
</reference>
<dbReference type="AlphaFoldDB" id="A0A1G6KL29"/>
<protein>
    <recommendedName>
        <fullName evidence="3">Ig-like domain (Group 2)</fullName>
    </recommendedName>
</protein>
<sequence length="265" mass="30298">MLHLAFVLRYIYKRAYYWIMKKMYLFARAILLCCVITACQKNTEEQNLPKETPVLKLWAGADSTTSLSTWELTGNSFTISNDHPDIAEVTTDHKNITVRAHKPGKATITLINEQHKQFKLLVRPVDLQSDIPGNWVSVADGSMKSYVTVKTGDPKLTDSLYNVLWKKLEDNGNTGSFRYAFTGNNVRFAAGTTSPINKEGTWTYDRLRLTLSYAGAQETYQVIPLRSIYLIELRSTLTAELQQRFPDAGITEVSTHQYWVYHRFL</sequence>
<evidence type="ECO:0000313" key="1">
    <source>
        <dbReference type="EMBL" id="SDC31664.1"/>
    </source>
</evidence>
<gene>
    <name evidence="1" type="ORF">SAMN04487894_10216</name>
</gene>
<dbReference type="Proteomes" id="UP000198757">
    <property type="component" value="Unassembled WGS sequence"/>
</dbReference>
<proteinExistence type="predicted"/>
<dbReference type="EMBL" id="FMZO01000002">
    <property type="protein sequence ID" value="SDC31664.1"/>
    <property type="molecule type" value="Genomic_DNA"/>
</dbReference>